<keyword evidence="2" id="KW-1185">Reference proteome</keyword>
<sequence length="116" mass="13510">MFSKTPKELILKDFSNILNKSHAVSELIANRRFDSDLAILTTAEIYAIAEKSYVRCDTFPELQTTEVEDFVNAFDQFYFELKQILFHDQDDFLSLSKRMAEMQTAFETLSTSFNMI</sequence>
<proteinExistence type="predicted"/>
<dbReference type="RefSeq" id="WP_379982187.1">
    <property type="nucleotide sequence ID" value="NZ_JBHUMO010000056.1"/>
</dbReference>
<protein>
    <submittedName>
        <fullName evidence="1">Uncharacterized protein</fullName>
    </submittedName>
</protein>
<comment type="caution">
    <text evidence="1">The sequence shown here is derived from an EMBL/GenBank/DDBJ whole genome shotgun (WGS) entry which is preliminary data.</text>
</comment>
<organism evidence="1 2">
    <name type="scientific">Enterococcus camelliae</name>
    <dbReference type="NCBI Taxonomy" id="453959"/>
    <lineage>
        <taxon>Bacteria</taxon>
        <taxon>Bacillati</taxon>
        <taxon>Bacillota</taxon>
        <taxon>Bacilli</taxon>
        <taxon>Lactobacillales</taxon>
        <taxon>Enterococcaceae</taxon>
        <taxon>Enterococcus</taxon>
    </lineage>
</organism>
<accession>A0ABW5TNE1</accession>
<dbReference type="Proteomes" id="UP001597427">
    <property type="component" value="Unassembled WGS sequence"/>
</dbReference>
<evidence type="ECO:0000313" key="2">
    <source>
        <dbReference type="Proteomes" id="UP001597427"/>
    </source>
</evidence>
<dbReference type="EMBL" id="JBHUMO010000056">
    <property type="protein sequence ID" value="MFD2729636.1"/>
    <property type="molecule type" value="Genomic_DNA"/>
</dbReference>
<name>A0ABW5TNE1_9ENTE</name>
<reference evidence="2" key="1">
    <citation type="journal article" date="2019" name="Int. J. Syst. Evol. Microbiol.">
        <title>The Global Catalogue of Microorganisms (GCM) 10K type strain sequencing project: providing services to taxonomists for standard genome sequencing and annotation.</title>
        <authorList>
            <consortium name="The Broad Institute Genomics Platform"/>
            <consortium name="The Broad Institute Genome Sequencing Center for Infectious Disease"/>
            <person name="Wu L."/>
            <person name="Ma J."/>
        </authorList>
    </citation>
    <scope>NUCLEOTIDE SEQUENCE [LARGE SCALE GENOMIC DNA]</scope>
    <source>
        <strain evidence="2">TISTR 932</strain>
    </source>
</reference>
<evidence type="ECO:0000313" key="1">
    <source>
        <dbReference type="EMBL" id="MFD2729636.1"/>
    </source>
</evidence>
<gene>
    <name evidence="1" type="ORF">ACFSR0_09405</name>
</gene>